<dbReference type="Proteomes" id="UP000280008">
    <property type="component" value="Unassembled WGS sequence"/>
</dbReference>
<organism evidence="2 3">
    <name type="scientific">Frondihabitans australicus</name>
    <dbReference type="NCBI Taxonomy" id="386892"/>
    <lineage>
        <taxon>Bacteria</taxon>
        <taxon>Bacillati</taxon>
        <taxon>Actinomycetota</taxon>
        <taxon>Actinomycetes</taxon>
        <taxon>Micrococcales</taxon>
        <taxon>Microbacteriaceae</taxon>
        <taxon>Frondihabitans</taxon>
    </lineage>
</organism>
<sequence>MRFAIAGGTGTVGHLVVEAARRPGHDTVVLSRATGVDLVTGDALVERLDGVDAVIDTSSTSTLNARASVAFFTAVTRNLLEAEQVAGAAHHVALSIVGADETAAGYYAGKAAQERLVAESGRGWTLLRTTQFHEFAAQTAGRSPVLGLRLVPAMRSQPVAAAEVADELVRLAAGAPQGLVPDLAGPAEERMADLVARYAEAVGLRGRIVEVPLPGATGKAMRGGALLPGPTARLGVQTFGEWLDGVARGRR</sequence>
<comment type="caution">
    <text evidence="2">The sequence shown here is derived from an EMBL/GenBank/DDBJ whole genome shotgun (WGS) entry which is preliminary data.</text>
</comment>
<dbReference type="OrthoDB" id="9771302at2"/>
<gene>
    <name evidence="2" type="ORF">C8E83_2184</name>
</gene>
<name>A0A495II04_9MICO</name>
<dbReference type="RefSeq" id="WP_121369885.1">
    <property type="nucleotide sequence ID" value="NZ_RBKS01000001.1"/>
</dbReference>
<accession>A0A495II04</accession>
<proteinExistence type="predicted"/>
<dbReference type="AlphaFoldDB" id="A0A495II04"/>
<evidence type="ECO:0000313" key="3">
    <source>
        <dbReference type="Proteomes" id="UP000280008"/>
    </source>
</evidence>
<keyword evidence="3" id="KW-1185">Reference proteome</keyword>
<protein>
    <submittedName>
        <fullName evidence="2">Uncharacterized protein YbjT (DUF2867 family)</fullName>
    </submittedName>
</protein>
<dbReference type="Gene3D" id="3.40.50.720">
    <property type="entry name" value="NAD(P)-binding Rossmann-like Domain"/>
    <property type="match status" value="1"/>
</dbReference>
<dbReference type="InterPro" id="IPR016040">
    <property type="entry name" value="NAD(P)-bd_dom"/>
</dbReference>
<dbReference type="EMBL" id="RBKS01000001">
    <property type="protein sequence ID" value="RKR75048.1"/>
    <property type="molecule type" value="Genomic_DNA"/>
</dbReference>
<dbReference type="SUPFAM" id="SSF51735">
    <property type="entry name" value="NAD(P)-binding Rossmann-fold domains"/>
    <property type="match status" value="1"/>
</dbReference>
<evidence type="ECO:0000259" key="1">
    <source>
        <dbReference type="Pfam" id="PF13460"/>
    </source>
</evidence>
<feature type="domain" description="NAD(P)-binding" evidence="1">
    <location>
        <begin position="7"/>
        <end position="170"/>
    </location>
</feature>
<evidence type="ECO:0000313" key="2">
    <source>
        <dbReference type="EMBL" id="RKR75048.1"/>
    </source>
</evidence>
<reference evidence="2 3" key="1">
    <citation type="submission" date="2018-10" db="EMBL/GenBank/DDBJ databases">
        <title>Sequencing the genomes of 1000 actinobacteria strains.</title>
        <authorList>
            <person name="Klenk H.-P."/>
        </authorList>
    </citation>
    <scope>NUCLEOTIDE SEQUENCE [LARGE SCALE GENOMIC DNA]</scope>
    <source>
        <strain evidence="2 3">DSM 17894</strain>
    </source>
</reference>
<dbReference type="Pfam" id="PF13460">
    <property type="entry name" value="NAD_binding_10"/>
    <property type="match status" value="1"/>
</dbReference>
<dbReference type="InterPro" id="IPR036291">
    <property type="entry name" value="NAD(P)-bd_dom_sf"/>
</dbReference>